<accession>A0A915Y9M3</accession>
<dbReference type="EMBL" id="AP026867">
    <property type="protein sequence ID" value="BDS09623.1"/>
    <property type="molecule type" value="Genomic_DNA"/>
</dbReference>
<gene>
    <name evidence="2" type="ORF">AsAng_0003270</name>
</gene>
<reference evidence="2" key="1">
    <citation type="submission" date="2022-09" db="EMBL/GenBank/DDBJ databases">
        <title>Aureispira anguillicida sp. nov., isolated from Leptocephalus of Japanese eel Anguilla japonica.</title>
        <authorList>
            <person name="Yuasa K."/>
            <person name="Mekata T."/>
            <person name="Ikunari K."/>
        </authorList>
    </citation>
    <scope>NUCLEOTIDE SEQUENCE</scope>
    <source>
        <strain evidence="2">EL160426</strain>
    </source>
</reference>
<dbReference type="KEGG" id="aup:AsAng_0003270"/>
<feature type="transmembrane region" description="Helical" evidence="1">
    <location>
        <begin position="179"/>
        <end position="199"/>
    </location>
</feature>
<keyword evidence="1" id="KW-1133">Transmembrane helix</keyword>
<keyword evidence="1" id="KW-0812">Transmembrane</keyword>
<protein>
    <submittedName>
        <fullName evidence="2">Uncharacterized protein</fullName>
    </submittedName>
</protein>
<feature type="transmembrane region" description="Helical" evidence="1">
    <location>
        <begin position="92"/>
        <end position="111"/>
    </location>
</feature>
<proteinExistence type="predicted"/>
<feature type="transmembrane region" description="Helical" evidence="1">
    <location>
        <begin position="32"/>
        <end position="55"/>
    </location>
</feature>
<feature type="transmembrane region" description="Helical" evidence="1">
    <location>
        <begin position="211"/>
        <end position="230"/>
    </location>
</feature>
<feature type="transmembrane region" description="Helical" evidence="1">
    <location>
        <begin position="150"/>
        <end position="167"/>
    </location>
</feature>
<keyword evidence="3" id="KW-1185">Reference proteome</keyword>
<feature type="transmembrane region" description="Helical" evidence="1">
    <location>
        <begin position="61"/>
        <end position="80"/>
    </location>
</feature>
<organism evidence="2 3">
    <name type="scientific">Aureispira anguillae</name>
    <dbReference type="NCBI Taxonomy" id="2864201"/>
    <lineage>
        <taxon>Bacteria</taxon>
        <taxon>Pseudomonadati</taxon>
        <taxon>Bacteroidota</taxon>
        <taxon>Saprospiria</taxon>
        <taxon>Saprospirales</taxon>
        <taxon>Saprospiraceae</taxon>
        <taxon>Aureispira</taxon>
    </lineage>
</organism>
<feature type="transmembrane region" description="Helical" evidence="1">
    <location>
        <begin position="236"/>
        <end position="253"/>
    </location>
</feature>
<dbReference type="AlphaFoldDB" id="A0A915Y9M3"/>
<name>A0A915Y9M3_9BACT</name>
<dbReference type="Proteomes" id="UP001060919">
    <property type="component" value="Chromosome"/>
</dbReference>
<evidence type="ECO:0000313" key="3">
    <source>
        <dbReference type="Proteomes" id="UP001060919"/>
    </source>
</evidence>
<evidence type="ECO:0000256" key="1">
    <source>
        <dbReference type="SAM" id="Phobius"/>
    </source>
</evidence>
<keyword evidence="1" id="KW-0472">Membrane</keyword>
<evidence type="ECO:0000313" key="2">
    <source>
        <dbReference type="EMBL" id="BDS09623.1"/>
    </source>
</evidence>
<sequence>MVKLIAKQMNPKLDMNEILDHEPQKEQGAVPILIVGFTLSVFIRLIGSVFILQNWFYARELIAVSSFMMLLFWILSLKIFRQKKDGYLRFYSFLFGSGVIVKIVSTIFGLQAWGFNWLFLGGIFFELGALLLLIRYYLLFYQLNTSTTILTYPFLISSPVFVIGLVFKFESWRYASELIVLGGLLFVLTAMFLLIRILLKREVSNKGIKSLLLIAAMILIIGIVFKIQSWPFAMELITVGLLSLLLGVGRSIFKRSIH</sequence>
<feature type="transmembrane region" description="Helical" evidence="1">
    <location>
        <begin position="117"/>
        <end position="138"/>
    </location>
</feature>